<dbReference type="GO" id="GO:0005524">
    <property type="term" value="F:ATP binding"/>
    <property type="evidence" value="ECO:0007669"/>
    <property type="project" value="InterPro"/>
</dbReference>
<dbReference type="SUPFAM" id="SSF52540">
    <property type="entry name" value="P-loop containing nucleoside triphosphate hydrolases"/>
    <property type="match status" value="2"/>
</dbReference>
<dbReference type="EMBL" id="CAKOGL010000017">
    <property type="protein sequence ID" value="CAH2097268.1"/>
    <property type="molecule type" value="Genomic_DNA"/>
</dbReference>
<proteinExistence type="predicted"/>
<evidence type="ECO:0000313" key="2">
    <source>
        <dbReference type="EMBL" id="CAH2097268.1"/>
    </source>
</evidence>
<dbReference type="PROSITE" id="PS51657">
    <property type="entry name" value="PSRV_HELICASE"/>
    <property type="match status" value="1"/>
</dbReference>
<keyword evidence="3" id="KW-1185">Reference proteome</keyword>
<dbReference type="AlphaFoldDB" id="A0AAU9UDK8"/>
<protein>
    <recommendedName>
        <fullName evidence="1">(+)RNA virus helicase C-terminal domain-containing protein</fullName>
    </recommendedName>
</protein>
<dbReference type="Gene3D" id="3.40.50.300">
    <property type="entry name" value="P-loop containing nucleotide triphosphate hydrolases"/>
    <property type="match status" value="2"/>
</dbReference>
<dbReference type="InterPro" id="IPR027417">
    <property type="entry name" value="P-loop_NTPase"/>
</dbReference>
<comment type="caution">
    <text evidence="2">The sequence shown here is derived from an EMBL/GenBank/DDBJ whole genome shotgun (WGS) entry which is preliminary data.</text>
</comment>
<evidence type="ECO:0000259" key="1">
    <source>
        <dbReference type="PROSITE" id="PS51657"/>
    </source>
</evidence>
<accession>A0AAU9UDK8</accession>
<dbReference type="Proteomes" id="UP001153954">
    <property type="component" value="Unassembled WGS sequence"/>
</dbReference>
<evidence type="ECO:0000313" key="3">
    <source>
        <dbReference type="Proteomes" id="UP001153954"/>
    </source>
</evidence>
<organism evidence="2 3">
    <name type="scientific">Euphydryas editha</name>
    <name type="common">Edith's checkerspot</name>
    <dbReference type="NCBI Taxonomy" id="104508"/>
    <lineage>
        <taxon>Eukaryota</taxon>
        <taxon>Metazoa</taxon>
        <taxon>Ecdysozoa</taxon>
        <taxon>Arthropoda</taxon>
        <taxon>Hexapoda</taxon>
        <taxon>Insecta</taxon>
        <taxon>Pterygota</taxon>
        <taxon>Neoptera</taxon>
        <taxon>Endopterygota</taxon>
        <taxon>Lepidoptera</taxon>
        <taxon>Glossata</taxon>
        <taxon>Ditrysia</taxon>
        <taxon>Papilionoidea</taxon>
        <taxon>Nymphalidae</taxon>
        <taxon>Nymphalinae</taxon>
        <taxon>Euphydryas</taxon>
    </lineage>
</organism>
<gene>
    <name evidence="2" type="ORF">EEDITHA_LOCUS12512</name>
</gene>
<dbReference type="Pfam" id="PF01443">
    <property type="entry name" value="Viral_helicase1"/>
    <property type="match status" value="1"/>
</dbReference>
<dbReference type="InterPro" id="IPR027351">
    <property type="entry name" value="(+)RNA_virus_helicase_core_dom"/>
</dbReference>
<name>A0AAU9UDK8_EUPED</name>
<sequence length="332" mass="37127">MVKTISNDWEAGLLSVTWGLPLLEWINGVPGCGKTTRIVRDFDEDTEVVITTTVEAAKDLKEKLAHHYGNKAKQKVRTMASVLVNGFREGSIITRLTVDEALMNHFGAIVMAARLSGAEKVILIEDINQLPYIDRDNLFEMRYCRPTLLTTISCELSCTHRNPKDVAFAISEVYGTIYSSSAKIRSLRVESLTGARIPVGRDRTLYLVFTQDEKRLLTDQGYGSGEGSRVLTIHEAQGQTYEDVIVLQTKTRRLRIHDSVSHAVVAVTRHTNTCVYYTDDCDDAIGRFVARAAETTEKEILEHSLKMAIHHRDTAVIESVLDMLSKNIGART</sequence>
<feature type="domain" description="(+)RNA virus helicase C-terminal" evidence="1">
    <location>
        <begin position="1"/>
        <end position="312"/>
    </location>
</feature>
<reference evidence="2" key="1">
    <citation type="submission" date="2022-03" db="EMBL/GenBank/DDBJ databases">
        <authorList>
            <person name="Tunstrom K."/>
        </authorList>
    </citation>
    <scope>NUCLEOTIDE SEQUENCE</scope>
</reference>